<evidence type="ECO:0000313" key="2">
    <source>
        <dbReference type="Proteomes" id="UP000886520"/>
    </source>
</evidence>
<evidence type="ECO:0000313" key="1">
    <source>
        <dbReference type="EMBL" id="KAI5062846.1"/>
    </source>
</evidence>
<keyword evidence="2" id="KW-1185">Reference proteome</keyword>
<name>A0A9D4Z7T8_ADICA</name>
<gene>
    <name evidence="1" type="ORF">GOP47_0021393</name>
</gene>
<protein>
    <submittedName>
        <fullName evidence="1">Uncharacterized protein</fullName>
    </submittedName>
</protein>
<dbReference type="Proteomes" id="UP000886520">
    <property type="component" value="Chromosome 21"/>
</dbReference>
<dbReference type="AlphaFoldDB" id="A0A9D4Z7T8"/>
<reference evidence="1" key="1">
    <citation type="submission" date="2021-01" db="EMBL/GenBank/DDBJ databases">
        <title>Adiantum capillus-veneris genome.</title>
        <authorList>
            <person name="Fang Y."/>
            <person name="Liao Q."/>
        </authorList>
    </citation>
    <scope>NUCLEOTIDE SEQUENCE</scope>
    <source>
        <strain evidence="1">H3</strain>
        <tissue evidence="1">Leaf</tissue>
    </source>
</reference>
<organism evidence="1 2">
    <name type="scientific">Adiantum capillus-veneris</name>
    <name type="common">Maidenhair fern</name>
    <dbReference type="NCBI Taxonomy" id="13818"/>
    <lineage>
        <taxon>Eukaryota</taxon>
        <taxon>Viridiplantae</taxon>
        <taxon>Streptophyta</taxon>
        <taxon>Embryophyta</taxon>
        <taxon>Tracheophyta</taxon>
        <taxon>Polypodiopsida</taxon>
        <taxon>Polypodiidae</taxon>
        <taxon>Polypodiales</taxon>
        <taxon>Pteridineae</taxon>
        <taxon>Pteridaceae</taxon>
        <taxon>Vittarioideae</taxon>
        <taxon>Adiantum</taxon>
    </lineage>
</organism>
<dbReference type="EMBL" id="JABFUD020000021">
    <property type="protein sequence ID" value="KAI5062846.1"/>
    <property type="molecule type" value="Genomic_DNA"/>
</dbReference>
<comment type="caution">
    <text evidence="1">The sequence shown here is derived from an EMBL/GenBank/DDBJ whole genome shotgun (WGS) entry which is preliminary data.</text>
</comment>
<proteinExistence type="predicted"/>
<sequence length="81" mass="9019">MGATEFQDFCKRREKYIADCSDRLSELIGDVNLLTPWKKSKSASRAIACNYGDYEQSDASAVNESFDAVEKYRASNGQGNP</sequence>
<dbReference type="OrthoDB" id="10568266at2759"/>
<accession>A0A9D4Z7T8</accession>